<accession>A0A1N7QDJ8</accession>
<gene>
    <name evidence="1" type="ORF">SAMN05421686_1223</name>
</gene>
<keyword evidence="2" id="KW-1185">Reference proteome</keyword>
<dbReference type="RefSeq" id="WP_139325884.1">
    <property type="nucleotide sequence ID" value="NZ_FTOH01000022.1"/>
</dbReference>
<sequence>MTDQNDVDQLELAISLPVIRADIPQHPETFALFPIFAPVNDRSKMDTDWQKRGQFSYSFPWGVWNGMGRDLIFMMKIL</sequence>
<evidence type="ECO:0000313" key="1">
    <source>
        <dbReference type="EMBL" id="SIT20647.1"/>
    </source>
</evidence>
<proteinExistence type="predicted"/>
<dbReference type="AlphaFoldDB" id="A0A1N7QDJ8"/>
<dbReference type="Proteomes" id="UP000185639">
    <property type="component" value="Unassembled WGS sequence"/>
</dbReference>
<organism evidence="1 2">
    <name type="scientific">Thalassolituus maritimus</name>
    <dbReference type="NCBI Taxonomy" id="484498"/>
    <lineage>
        <taxon>Bacteria</taxon>
        <taxon>Pseudomonadati</taxon>
        <taxon>Pseudomonadota</taxon>
        <taxon>Gammaproteobacteria</taxon>
        <taxon>Oceanospirillales</taxon>
        <taxon>Oceanospirillaceae</taxon>
        <taxon>Thalassolituus</taxon>
    </lineage>
</organism>
<dbReference type="EMBL" id="FTOH01000022">
    <property type="protein sequence ID" value="SIT20647.1"/>
    <property type="molecule type" value="Genomic_DNA"/>
</dbReference>
<evidence type="ECO:0000313" key="2">
    <source>
        <dbReference type="Proteomes" id="UP000185639"/>
    </source>
</evidence>
<reference evidence="2" key="1">
    <citation type="submission" date="2017-01" db="EMBL/GenBank/DDBJ databases">
        <authorList>
            <person name="Varghese N."/>
            <person name="Submissions S."/>
        </authorList>
    </citation>
    <scope>NUCLEOTIDE SEQUENCE [LARGE SCALE GENOMIC DNA]</scope>
    <source>
        <strain evidence="2">DSM 24913</strain>
    </source>
</reference>
<dbReference type="STRING" id="484498.SAMN05421686_1223"/>
<protein>
    <submittedName>
        <fullName evidence="1">Uncharacterized protein</fullName>
    </submittedName>
</protein>
<name>A0A1N7QDJ8_9GAMM</name>